<organism evidence="2 3">
    <name type="scientific">Aphanizomenon flos-aquae WA102</name>
    <dbReference type="NCBI Taxonomy" id="1710896"/>
    <lineage>
        <taxon>Bacteria</taxon>
        <taxon>Bacillati</taxon>
        <taxon>Cyanobacteriota</taxon>
        <taxon>Cyanophyceae</taxon>
        <taxon>Nostocales</taxon>
        <taxon>Aphanizomenonaceae</taxon>
        <taxon>Aphanizomenon</taxon>
    </lineage>
</organism>
<sequence>MLFVHPATGIEVAKGKFDSLVADADIRRIESELSFVQVKASMSTRARMQQVKNEICANRRQIAYSRLEAVAGAENPYSLIQIFGRGHLIVKAGAAMYVTHCSPVDVLPRTGTNCTEEIPVRWNNTDLFVDPISFVIQSAGTISRCNDIAPSRFQIAGRWYCMFPEMRECGAPEELPVQAVKIDEGKTTGLGLGRSIYTQDQIQAFVDFQDAHQVRRAYLAETAEIAYAGRGPNGEWGHGLGGLASASVVSLVGSHLIPLYAVFGPAAVIIIFSLFLVGVIRLVATLIIRVITIIRVRGFGLWVLAAIWGTAFQIALT</sequence>
<comment type="caution">
    <text evidence="2">The sequence shown here is derived from an EMBL/GenBank/DDBJ whole genome shotgun (WGS) entry which is preliminary data.</text>
</comment>
<dbReference type="AlphaFoldDB" id="A0A1B7WDF9"/>
<dbReference type="EMBL" id="LJOW01000402">
    <property type="protein sequence ID" value="OBQ35125.1"/>
    <property type="molecule type" value="Genomic_DNA"/>
</dbReference>
<dbReference type="Pfam" id="PF24664">
    <property type="entry name" value="Monjiviricetes_fusion"/>
    <property type="match status" value="1"/>
</dbReference>
<feature type="transmembrane region" description="Helical" evidence="1">
    <location>
        <begin position="296"/>
        <end position="316"/>
    </location>
</feature>
<feature type="non-terminal residue" evidence="2">
    <location>
        <position position="317"/>
    </location>
</feature>
<name>A0A1B7WDF9_APHFL</name>
<reference evidence="2 3" key="1">
    <citation type="submission" date="2015-09" db="EMBL/GenBank/DDBJ databases">
        <title>Aphanizomenon flos-aquae WA102.</title>
        <authorList>
            <person name="Driscoll C."/>
        </authorList>
    </citation>
    <scope>NUCLEOTIDE SEQUENCE [LARGE SCALE GENOMIC DNA]</scope>
    <source>
        <strain evidence="2">WA102</strain>
    </source>
</reference>
<keyword evidence="1" id="KW-0472">Membrane</keyword>
<gene>
    <name evidence="2" type="ORF">AN484_26350</name>
</gene>
<keyword evidence="1" id="KW-1133">Transmembrane helix</keyword>
<accession>A0A1B7WDF9</accession>
<evidence type="ECO:0000256" key="1">
    <source>
        <dbReference type="SAM" id="Phobius"/>
    </source>
</evidence>
<proteinExistence type="predicted"/>
<feature type="transmembrane region" description="Helical" evidence="1">
    <location>
        <begin position="259"/>
        <end position="284"/>
    </location>
</feature>
<evidence type="ECO:0000313" key="2">
    <source>
        <dbReference type="EMBL" id="OBQ35125.1"/>
    </source>
</evidence>
<protein>
    <submittedName>
        <fullName evidence="2">Uncharacterized protein</fullName>
    </submittedName>
</protein>
<dbReference type="Proteomes" id="UP000092093">
    <property type="component" value="Unassembled WGS sequence"/>
</dbReference>
<keyword evidence="1" id="KW-0812">Transmembrane</keyword>
<evidence type="ECO:0000313" key="3">
    <source>
        <dbReference type="Proteomes" id="UP000092093"/>
    </source>
</evidence>